<name>A0A926VF10_9CYAN</name>
<evidence type="ECO:0000256" key="1">
    <source>
        <dbReference type="ARBA" id="ARBA00004127"/>
    </source>
</evidence>
<keyword evidence="2" id="KW-0328">Glycosyltransferase</keyword>
<accession>A0A926VF10</accession>
<feature type="transmembrane region" description="Helical" evidence="7">
    <location>
        <begin position="136"/>
        <end position="155"/>
    </location>
</feature>
<sequence length="585" mass="66104">MRNSSLILIVWFAIGTWLRFTNLELKSPWTDEFSTMVFSLGNSFRNVPLDRAIALDVLMSPLIPKDAGTGEVVQHLLSESNHPPLYFVLAHLWMKLFPQNDGLISLWVARSLPAILGAASIPAMYALGYIAARSRLVGHLAAAMMAVSPYGIFLAQEARHYTLAILFAIASLACLLIAVRHIEAQKPLSFWFSISWIAINTLGIASHYFFVFTLLAEALVLLAFLLINWRTEHRKHQNSNSLKNIPKTNYENQSKSAIQNFKSLIAVAITTLLGGLIWLPVWQHNYNSELTAWIKNSDRVGWEWINPIFQLLAAWITMLSLLPVEVTSLPIVIASGLVMIIFFIWVVPLLIRGIKKTLTKAIDRQYVLLFSSFVTTSIVLFLIVTYGFGIDLTRGARYNFVYFPAVILLVGASLAEEVKSQKLKVKIMNLKSYFYLANFQLAIILLMGFLSALTVTFNMGYQKYYRPDLLVPVIQKNSQYPIAIATTHKTHVQTGEMMGLGWEFQHLSDLEISKKPLFILAHQDNDNSILPTTILQKALSKLPRPLDLWLVNFQAPQNVKAQNCFPSSQTLPFVDGYDYQLYRCN</sequence>
<feature type="transmembrane region" description="Helical" evidence="7">
    <location>
        <begin position="264"/>
        <end position="284"/>
    </location>
</feature>
<feature type="transmembrane region" description="Helical" evidence="7">
    <location>
        <begin position="398"/>
        <end position="415"/>
    </location>
</feature>
<evidence type="ECO:0000256" key="4">
    <source>
        <dbReference type="ARBA" id="ARBA00022692"/>
    </source>
</evidence>
<evidence type="ECO:0000313" key="9">
    <source>
        <dbReference type="EMBL" id="MBD2182614.1"/>
    </source>
</evidence>
<evidence type="ECO:0000256" key="6">
    <source>
        <dbReference type="ARBA" id="ARBA00023136"/>
    </source>
</evidence>
<dbReference type="GO" id="GO:0006493">
    <property type="term" value="P:protein O-linked glycosylation"/>
    <property type="evidence" value="ECO:0007669"/>
    <property type="project" value="InterPro"/>
</dbReference>
<evidence type="ECO:0000259" key="8">
    <source>
        <dbReference type="Pfam" id="PF02366"/>
    </source>
</evidence>
<comment type="subcellular location">
    <subcellularLocation>
        <location evidence="1">Endomembrane system</location>
        <topology evidence="1">Multi-pass membrane protein</topology>
    </subcellularLocation>
</comment>
<dbReference type="Pfam" id="PF02366">
    <property type="entry name" value="PMT"/>
    <property type="match status" value="1"/>
</dbReference>
<protein>
    <submittedName>
        <fullName evidence="9">Glycosyltransferase family 39 protein</fullName>
    </submittedName>
</protein>
<dbReference type="GO" id="GO:0000030">
    <property type="term" value="F:mannosyltransferase activity"/>
    <property type="evidence" value="ECO:0007669"/>
    <property type="project" value="InterPro"/>
</dbReference>
<keyword evidence="6 7" id="KW-0472">Membrane</keyword>
<dbReference type="EMBL" id="JACJPW010000039">
    <property type="protein sequence ID" value="MBD2182614.1"/>
    <property type="molecule type" value="Genomic_DNA"/>
</dbReference>
<keyword evidence="10" id="KW-1185">Reference proteome</keyword>
<feature type="domain" description="ArnT-like N-terminal" evidence="8">
    <location>
        <begin position="105"/>
        <end position="225"/>
    </location>
</feature>
<keyword evidence="4 7" id="KW-0812">Transmembrane</keyword>
<feature type="transmembrane region" description="Helical" evidence="7">
    <location>
        <begin position="366"/>
        <end position="386"/>
    </location>
</feature>
<keyword evidence="3" id="KW-0808">Transferase</keyword>
<reference evidence="9" key="1">
    <citation type="journal article" date="2015" name="ISME J.">
        <title>Draft Genome Sequence of Streptomyces incarnatus NRRL8089, which Produces the Nucleoside Antibiotic Sinefungin.</title>
        <authorList>
            <person name="Oshima K."/>
            <person name="Hattori M."/>
            <person name="Shimizu H."/>
            <person name="Fukuda K."/>
            <person name="Nemoto M."/>
            <person name="Inagaki K."/>
            <person name="Tamura T."/>
        </authorList>
    </citation>
    <scope>NUCLEOTIDE SEQUENCE</scope>
    <source>
        <strain evidence="9">FACHB-1375</strain>
    </source>
</reference>
<evidence type="ECO:0000313" key="10">
    <source>
        <dbReference type="Proteomes" id="UP000641646"/>
    </source>
</evidence>
<comment type="caution">
    <text evidence="9">The sequence shown here is derived from an EMBL/GenBank/DDBJ whole genome shotgun (WGS) entry which is preliminary data.</text>
</comment>
<feature type="transmembrane region" description="Helical" evidence="7">
    <location>
        <begin position="188"/>
        <end position="205"/>
    </location>
</feature>
<feature type="transmembrane region" description="Helical" evidence="7">
    <location>
        <begin position="331"/>
        <end position="354"/>
    </location>
</feature>
<feature type="transmembrane region" description="Helical" evidence="7">
    <location>
        <begin position="104"/>
        <end position="129"/>
    </location>
</feature>
<dbReference type="GO" id="GO:0012505">
    <property type="term" value="C:endomembrane system"/>
    <property type="evidence" value="ECO:0007669"/>
    <property type="project" value="UniProtKB-SubCell"/>
</dbReference>
<evidence type="ECO:0000256" key="3">
    <source>
        <dbReference type="ARBA" id="ARBA00022679"/>
    </source>
</evidence>
<reference evidence="9" key="2">
    <citation type="submission" date="2020-08" db="EMBL/GenBank/DDBJ databases">
        <authorList>
            <person name="Chen M."/>
            <person name="Teng W."/>
            <person name="Zhao L."/>
            <person name="Hu C."/>
            <person name="Zhou Y."/>
            <person name="Han B."/>
            <person name="Song L."/>
            <person name="Shu W."/>
        </authorList>
    </citation>
    <scope>NUCLEOTIDE SEQUENCE</scope>
    <source>
        <strain evidence="9">FACHB-1375</strain>
    </source>
</reference>
<evidence type="ECO:0000256" key="7">
    <source>
        <dbReference type="SAM" id="Phobius"/>
    </source>
</evidence>
<proteinExistence type="predicted"/>
<dbReference type="InterPro" id="IPR003342">
    <property type="entry name" value="ArnT-like_N"/>
</dbReference>
<dbReference type="RefSeq" id="WP_190465503.1">
    <property type="nucleotide sequence ID" value="NZ_JACJPW010000039.1"/>
</dbReference>
<feature type="transmembrane region" description="Helical" evidence="7">
    <location>
        <begin position="161"/>
        <end position="179"/>
    </location>
</feature>
<evidence type="ECO:0000256" key="5">
    <source>
        <dbReference type="ARBA" id="ARBA00022989"/>
    </source>
</evidence>
<feature type="transmembrane region" description="Helical" evidence="7">
    <location>
        <begin position="435"/>
        <end position="457"/>
    </location>
</feature>
<gene>
    <name evidence="9" type="ORF">H6G03_16160</name>
</gene>
<dbReference type="Proteomes" id="UP000641646">
    <property type="component" value="Unassembled WGS sequence"/>
</dbReference>
<organism evidence="9 10">
    <name type="scientific">Aerosakkonema funiforme FACHB-1375</name>
    <dbReference type="NCBI Taxonomy" id="2949571"/>
    <lineage>
        <taxon>Bacteria</taxon>
        <taxon>Bacillati</taxon>
        <taxon>Cyanobacteriota</taxon>
        <taxon>Cyanophyceae</taxon>
        <taxon>Oscillatoriophycideae</taxon>
        <taxon>Aerosakkonematales</taxon>
        <taxon>Aerosakkonemataceae</taxon>
        <taxon>Aerosakkonema</taxon>
    </lineage>
</organism>
<keyword evidence="5 7" id="KW-1133">Transmembrane helix</keyword>
<dbReference type="GO" id="GO:0016020">
    <property type="term" value="C:membrane"/>
    <property type="evidence" value="ECO:0007669"/>
    <property type="project" value="InterPro"/>
</dbReference>
<evidence type="ECO:0000256" key="2">
    <source>
        <dbReference type="ARBA" id="ARBA00022676"/>
    </source>
</evidence>
<dbReference type="AlphaFoldDB" id="A0A926VF10"/>
<feature type="transmembrane region" description="Helical" evidence="7">
    <location>
        <begin position="211"/>
        <end position="229"/>
    </location>
</feature>